<dbReference type="InterPro" id="IPR036772">
    <property type="entry name" value="SRCR-like_dom_sf"/>
</dbReference>
<feature type="chain" id="PRO_5008788178" description="SRCR domain-containing protein" evidence="4">
    <location>
        <begin position="19"/>
        <end position="167"/>
    </location>
</feature>
<dbReference type="InterPro" id="IPR001190">
    <property type="entry name" value="SRCR"/>
</dbReference>
<dbReference type="EMBL" id="AMQN01001456">
    <property type="status" value="NOT_ANNOTATED_CDS"/>
    <property type="molecule type" value="Genomic_DNA"/>
</dbReference>
<dbReference type="GO" id="GO:0016020">
    <property type="term" value="C:membrane"/>
    <property type="evidence" value="ECO:0007669"/>
    <property type="project" value="InterPro"/>
</dbReference>
<feature type="signal peptide" evidence="4">
    <location>
        <begin position="1"/>
        <end position="18"/>
    </location>
</feature>
<dbReference type="Proteomes" id="UP000014760">
    <property type="component" value="Unassembled WGS sequence"/>
</dbReference>
<accession>R7ULG9</accession>
<evidence type="ECO:0000256" key="3">
    <source>
        <dbReference type="PROSITE-ProRule" id="PRU00196"/>
    </source>
</evidence>
<name>R7ULG9_CAPTE</name>
<comment type="caution">
    <text evidence="3">Lacks conserved residue(s) required for the propagation of feature annotation.</text>
</comment>
<evidence type="ECO:0000313" key="7">
    <source>
        <dbReference type="EnsemblMetazoa" id="CapteP219569"/>
    </source>
</evidence>
<dbReference type="Pfam" id="PF00530">
    <property type="entry name" value="SRCR"/>
    <property type="match status" value="1"/>
</dbReference>
<dbReference type="STRING" id="283909.R7ULG9"/>
<evidence type="ECO:0000313" key="6">
    <source>
        <dbReference type="EMBL" id="ELU04112.1"/>
    </source>
</evidence>
<dbReference type="AlphaFoldDB" id="R7ULG9"/>
<keyword evidence="8" id="KW-1185">Reference proteome</keyword>
<dbReference type="HOGENOM" id="CLU_1596099_0_0_1"/>
<feature type="domain" description="SRCR" evidence="5">
    <location>
        <begin position="61"/>
        <end position="167"/>
    </location>
</feature>
<dbReference type="EnsemblMetazoa" id="CapteT219569">
    <property type="protein sequence ID" value="CapteP219569"/>
    <property type="gene ID" value="CapteG219569"/>
</dbReference>
<dbReference type="OrthoDB" id="10037288at2759"/>
<dbReference type="SUPFAM" id="SSF56487">
    <property type="entry name" value="SRCR-like"/>
    <property type="match status" value="1"/>
</dbReference>
<organism evidence="6">
    <name type="scientific">Capitella teleta</name>
    <name type="common">Polychaete worm</name>
    <dbReference type="NCBI Taxonomy" id="283909"/>
    <lineage>
        <taxon>Eukaryota</taxon>
        <taxon>Metazoa</taxon>
        <taxon>Spiralia</taxon>
        <taxon>Lophotrochozoa</taxon>
        <taxon>Annelida</taxon>
        <taxon>Polychaeta</taxon>
        <taxon>Sedentaria</taxon>
        <taxon>Scolecida</taxon>
        <taxon>Capitellidae</taxon>
        <taxon>Capitella</taxon>
    </lineage>
</organism>
<dbReference type="PRINTS" id="PR00258">
    <property type="entry name" value="SPERACTRCPTR"/>
</dbReference>
<sequence>MEFLLVLLVALAFEGGHADRPTSKNEDMAALLQKIDEIGANVEVIKAAVVSGDDEEEFTGSPLMIGNAHLGISGNGTRGRLEVFYGEEWGTVCDDDFTDAFAAIICKYLGLPYANAVEIHNFGGGTGKPIHLDQVDCERAPDARYCKHRGWGVHNCDHSEDLGIECK</sequence>
<evidence type="ECO:0000256" key="1">
    <source>
        <dbReference type="ARBA" id="ARBA00022729"/>
    </source>
</evidence>
<dbReference type="EMBL" id="KB302615">
    <property type="protein sequence ID" value="ELU04112.1"/>
    <property type="molecule type" value="Genomic_DNA"/>
</dbReference>
<dbReference type="PANTHER" id="PTHR48071">
    <property type="entry name" value="SRCR DOMAIN-CONTAINING PROTEIN"/>
    <property type="match status" value="1"/>
</dbReference>
<keyword evidence="1 4" id="KW-0732">Signal</keyword>
<reference evidence="6 8" key="2">
    <citation type="journal article" date="2013" name="Nature">
        <title>Insights into bilaterian evolution from three spiralian genomes.</title>
        <authorList>
            <person name="Simakov O."/>
            <person name="Marletaz F."/>
            <person name="Cho S.J."/>
            <person name="Edsinger-Gonzales E."/>
            <person name="Havlak P."/>
            <person name="Hellsten U."/>
            <person name="Kuo D.H."/>
            <person name="Larsson T."/>
            <person name="Lv J."/>
            <person name="Arendt D."/>
            <person name="Savage R."/>
            <person name="Osoegawa K."/>
            <person name="de Jong P."/>
            <person name="Grimwood J."/>
            <person name="Chapman J.A."/>
            <person name="Shapiro H."/>
            <person name="Aerts A."/>
            <person name="Otillar R.P."/>
            <person name="Terry A.Y."/>
            <person name="Boore J.L."/>
            <person name="Grigoriev I.V."/>
            <person name="Lindberg D.R."/>
            <person name="Seaver E.C."/>
            <person name="Weisblat D.A."/>
            <person name="Putnam N.H."/>
            <person name="Rokhsar D.S."/>
        </authorList>
    </citation>
    <scope>NUCLEOTIDE SEQUENCE</scope>
    <source>
        <strain evidence="6 8">I ESC-2004</strain>
    </source>
</reference>
<dbReference type="PROSITE" id="PS50287">
    <property type="entry name" value="SRCR_2"/>
    <property type="match status" value="1"/>
</dbReference>
<evidence type="ECO:0000256" key="4">
    <source>
        <dbReference type="SAM" id="SignalP"/>
    </source>
</evidence>
<evidence type="ECO:0000256" key="2">
    <source>
        <dbReference type="ARBA" id="ARBA00023157"/>
    </source>
</evidence>
<dbReference type="SMART" id="SM00202">
    <property type="entry name" value="SR"/>
    <property type="match status" value="1"/>
</dbReference>
<protein>
    <recommendedName>
        <fullName evidence="5">SRCR domain-containing protein</fullName>
    </recommendedName>
</protein>
<keyword evidence="2" id="KW-1015">Disulfide bond</keyword>
<reference evidence="7" key="3">
    <citation type="submission" date="2015-06" db="UniProtKB">
        <authorList>
            <consortium name="EnsemblMetazoa"/>
        </authorList>
    </citation>
    <scope>IDENTIFICATION</scope>
</reference>
<dbReference type="PANTHER" id="PTHR48071:SF18">
    <property type="entry name" value="DELETED IN MALIGNANT BRAIN TUMORS 1 PROTEIN-RELATED"/>
    <property type="match status" value="1"/>
</dbReference>
<evidence type="ECO:0000259" key="5">
    <source>
        <dbReference type="PROSITE" id="PS50287"/>
    </source>
</evidence>
<gene>
    <name evidence="6" type="ORF">CAPTEDRAFT_219569</name>
</gene>
<reference evidence="8" key="1">
    <citation type="submission" date="2012-12" db="EMBL/GenBank/DDBJ databases">
        <authorList>
            <person name="Hellsten U."/>
            <person name="Grimwood J."/>
            <person name="Chapman J.A."/>
            <person name="Shapiro H."/>
            <person name="Aerts A."/>
            <person name="Otillar R.P."/>
            <person name="Terry A.Y."/>
            <person name="Boore J.L."/>
            <person name="Simakov O."/>
            <person name="Marletaz F."/>
            <person name="Cho S.-J."/>
            <person name="Edsinger-Gonzales E."/>
            <person name="Havlak P."/>
            <person name="Kuo D.-H."/>
            <person name="Larsson T."/>
            <person name="Lv J."/>
            <person name="Arendt D."/>
            <person name="Savage R."/>
            <person name="Osoegawa K."/>
            <person name="de Jong P."/>
            <person name="Lindberg D.R."/>
            <person name="Seaver E.C."/>
            <person name="Weisblat D.A."/>
            <person name="Putnam N.H."/>
            <person name="Grigoriev I.V."/>
            <person name="Rokhsar D.S."/>
        </authorList>
    </citation>
    <scope>NUCLEOTIDE SEQUENCE</scope>
    <source>
        <strain evidence="8">I ESC-2004</strain>
    </source>
</reference>
<dbReference type="OMA" id="DNINCHG"/>
<evidence type="ECO:0000313" key="8">
    <source>
        <dbReference type="Proteomes" id="UP000014760"/>
    </source>
</evidence>
<dbReference type="FunFam" id="3.10.250.10:FF:000001">
    <property type="entry name" value="Lysyl oxidase 4 isoform X1"/>
    <property type="match status" value="1"/>
</dbReference>
<proteinExistence type="predicted"/>
<dbReference type="Gene3D" id="3.10.250.10">
    <property type="entry name" value="SRCR-like domain"/>
    <property type="match status" value="1"/>
</dbReference>